<dbReference type="OrthoDB" id="358716at2"/>
<comment type="similarity">
    <text evidence="5">Belongs to the methyl-accepting chemotaxis (MCP) protein family.</text>
</comment>
<feature type="domain" description="HAMP" evidence="9">
    <location>
        <begin position="221"/>
        <end position="274"/>
    </location>
</feature>
<accession>A0A172ZDW2</accession>
<evidence type="ECO:0000313" key="11">
    <source>
        <dbReference type="Proteomes" id="UP000078148"/>
    </source>
</evidence>
<feature type="transmembrane region" description="Helical" evidence="7">
    <location>
        <begin position="198"/>
        <end position="219"/>
    </location>
</feature>
<dbReference type="InterPro" id="IPR003660">
    <property type="entry name" value="HAMP_dom"/>
</dbReference>
<dbReference type="EMBL" id="CP013023">
    <property type="protein sequence ID" value="ANF95693.1"/>
    <property type="molecule type" value="Genomic_DNA"/>
</dbReference>
<evidence type="ECO:0000256" key="1">
    <source>
        <dbReference type="ARBA" id="ARBA00004236"/>
    </source>
</evidence>
<evidence type="ECO:0000256" key="6">
    <source>
        <dbReference type="PROSITE-ProRule" id="PRU00284"/>
    </source>
</evidence>
<dbReference type="STRING" id="1616788.AR543_06560"/>
<dbReference type="SMART" id="SM00304">
    <property type="entry name" value="HAMP"/>
    <property type="match status" value="1"/>
</dbReference>
<evidence type="ECO:0000256" key="7">
    <source>
        <dbReference type="SAM" id="Phobius"/>
    </source>
</evidence>
<keyword evidence="4 6" id="KW-0807">Transducer</keyword>
<evidence type="ECO:0000256" key="4">
    <source>
        <dbReference type="ARBA" id="ARBA00023224"/>
    </source>
</evidence>
<dbReference type="PANTHER" id="PTHR32089">
    <property type="entry name" value="METHYL-ACCEPTING CHEMOTAXIS PROTEIN MCPB"/>
    <property type="match status" value="1"/>
</dbReference>
<dbReference type="SMART" id="SM00283">
    <property type="entry name" value="MA"/>
    <property type="match status" value="1"/>
</dbReference>
<keyword evidence="3 7" id="KW-0472">Membrane</keyword>
<dbReference type="CDD" id="cd11386">
    <property type="entry name" value="MCP_signal"/>
    <property type="match status" value="1"/>
</dbReference>
<evidence type="ECO:0000256" key="3">
    <source>
        <dbReference type="ARBA" id="ARBA00023136"/>
    </source>
</evidence>
<keyword evidence="2" id="KW-1003">Cell membrane</keyword>
<evidence type="ECO:0000256" key="5">
    <source>
        <dbReference type="ARBA" id="ARBA00029447"/>
    </source>
</evidence>
<dbReference type="Gene3D" id="6.10.340.10">
    <property type="match status" value="1"/>
</dbReference>
<dbReference type="Pfam" id="PF00015">
    <property type="entry name" value="MCPsignal"/>
    <property type="match status" value="1"/>
</dbReference>
<dbReference type="PROSITE" id="PS50885">
    <property type="entry name" value="HAMP"/>
    <property type="match status" value="1"/>
</dbReference>
<dbReference type="Gene3D" id="1.10.287.950">
    <property type="entry name" value="Methyl-accepting chemotaxis protein"/>
    <property type="match status" value="1"/>
</dbReference>
<dbReference type="InterPro" id="IPR004089">
    <property type="entry name" value="MCPsignal_dom"/>
</dbReference>
<keyword evidence="7" id="KW-0812">Transmembrane</keyword>
<dbReference type="GO" id="GO:0004888">
    <property type="term" value="F:transmembrane signaling receptor activity"/>
    <property type="evidence" value="ECO:0007669"/>
    <property type="project" value="InterPro"/>
</dbReference>
<evidence type="ECO:0000259" key="9">
    <source>
        <dbReference type="PROSITE" id="PS50885"/>
    </source>
</evidence>
<dbReference type="PROSITE" id="PS50111">
    <property type="entry name" value="CHEMOTAXIS_TRANSDUC_2"/>
    <property type="match status" value="1"/>
</dbReference>
<dbReference type="InterPro" id="IPR004090">
    <property type="entry name" value="Chemotax_Me-accpt_rcpt"/>
</dbReference>
<dbReference type="GO" id="GO:0005886">
    <property type="term" value="C:plasma membrane"/>
    <property type="evidence" value="ECO:0007669"/>
    <property type="project" value="UniProtKB-SubCell"/>
</dbReference>
<dbReference type="PANTHER" id="PTHR32089:SF114">
    <property type="entry name" value="METHYL-ACCEPTING CHEMOTAXIS PROTEIN MCPB"/>
    <property type="match status" value="1"/>
</dbReference>
<dbReference type="GO" id="GO:0007165">
    <property type="term" value="P:signal transduction"/>
    <property type="evidence" value="ECO:0007669"/>
    <property type="project" value="UniProtKB-KW"/>
</dbReference>
<name>A0A172ZDW2_9BACL</name>
<reference evidence="11" key="1">
    <citation type="submission" date="2015-10" db="EMBL/GenBank/DDBJ databases">
        <title>Genome of Paenibacillus bovis sp. nov.</title>
        <authorList>
            <person name="Wu Z."/>
            <person name="Gao C."/>
            <person name="Liu Z."/>
            <person name="Zheng H."/>
        </authorList>
    </citation>
    <scope>NUCLEOTIDE SEQUENCE [LARGE SCALE GENOMIC DNA]</scope>
    <source>
        <strain evidence="11">BD3526</strain>
    </source>
</reference>
<evidence type="ECO:0000313" key="10">
    <source>
        <dbReference type="EMBL" id="ANF95693.1"/>
    </source>
</evidence>
<dbReference type="KEGG" id="pbv:AR543_06560"/>
<gene>
    <name evidence="10" type="ORF">AR543_06560</name>
</gene>
<evidence type="ECO:0000256" key="2">
    <source>
        <dbReference type="ARBA" id="ARBA00022475"/>
    </source>
</evidence>
<dbReference type="AlphaFoldDB" id="A0A172ZDW2"/>
<keyword evidence="7" id="KW-1133">Transmembrane helix</keyword>
<protein>
    <recommendedName>
        <fullName evidence="12">Chemotaxis protein</fullName>
    </recommendedName>
</protein>
<proteinExistence type="inferred from homology"/>
<dbReference type="CDD" id="cd06225">
    <property type="entry name" value="HAMP"/>
    <property type="match status" value="1"/>
</dbReference>
<reference evidence="10 11" key="2">
    <citation type="journal article" date="2016" name="Int. J. Syst. Evol. Microbiol.">
        <title>Paenibacillus bovis sp. nov., isolated from raw yak (Bos grunniens) milk.</title>
        <authorList>
            <person name="Gao C."/>
            <person name="Han J."/>
            <person name="Liu Z."/>
            <person name="Xu X."/>
            <person name="Hang F."/>
            <person name="Wu Z."/>
        </authorList>
    </citation>
    <scope>NUCLEOTIDE SEQUENCE [LARGE SCALE GENOMIC DNA]</scope>
    <source>
        <strain evidence="10 11">BD3526</strain>
    </source>
</reference>
<dbReference type="Proteomes" id="UP000078148">
    <property type="component" value="Chromosome"/>
</dbReference>
<dbReference type="GO" id="GO:0006935">
    <property type="term" value="P:chemotaxis"/>
    <property type="evidence" value="ECO:0007669"/>
    <property type="project" value="InterPro"/>
</dbReference>
<feature type="domain" description="Methyl-accepting transducer" evidence="8">
    <location>
        <begin position="293"/>
        <end position="543"/>
    </location>
</feature>
<evidence type="ECO:0008006" key="12">
    <source>
        <dbReference type="Google" id="ProtNLM"/>
    </source>
</evidence>
<keyword evidence="11" id="KW-1185">Reference proteome</keyword>
<dbReference type="PRINTS" id="PR00260">
    <property type="entry name" value="CHEMTRNSDUCR"/>
</dbReference>
<dbReference type="SUPFAM" id="SSF58104">
    <property type="entry name" value="Methyl-accepting chemotaxis protein (MCP) signaling domain"/>
    <property type="match status" value="1"/>
</dbReference>
<comment type="subcellular location">
    <subcellularLocation>
        <location evidence="1">Cell membrane</location>
    </subcellularLocation>
</comment>
<dbReference type="Pfam" id="PF00672">
    <property type="entry name" value="HAMP"/>
    <property type="match status" value="1"/>
</dbReference>
<evidence type="ECO:0000259" key="8">
    <source>
        <dbReference type="PROSITE" id="PS50111"/>
    </source>
</evidence>
<sequence length="579" mass="63387">MSSLVRAGGVRLSTHWKWSNLKIGMKYMLVFALVSVIFLSSVAATYTVLQTARNTMETSSMKSWGAMSISELLSLYNQKYNHIPEYILLSDDRILSNYLDDSMKFAAIAKQTKTLLSPEQMQTFNQILENNDKLDQYFFSTIVPNVQNINTQSFGKLQTDAEKLKSQTMEAGNQLKEVASRESGLSIEQTKAGMTSTVTLLIVSGLASILIGFILMYLISRKVNKELNKVVQASDRIAEGQLNNEPLVYTGNDEIGMLSDSINRMGTSLQNMIREVQILAGEMDTHGTSLSDVSGRVKENSEQIAITIEELASGASSQATETADIAESTQQFSGRLDRARAHSEELVTFSGEALNASVKGDHQMKASLEQMNVINHVMNRSVDKVASLEAKTHSITEITDVIKSIAKQTNLLALNASIEAARAGEAGKGFAVVAGEIRKLSEEVSRSVEDITGVISDIQQQSTIMSEELKQGYAEVTAGTEKIEITGQYFAEIKQYIEDMTGRVTAISDTVQHAQGASNQINEAVNNSAAISEESAAGAQQISASVHEQRASIDHISSSVYQLKEMVERMNTMIGRFHL</sequence>
<organism evidence="10 11">
    <name type="scientific">Paenibacillus bovis</name>
    <dbReference type="NCBI Taxonomy" id="1616788"/>
    <lineage>
        <taxon>Bacteria</taxon>
        <taxon>Bacillati</taxon>
        <taxon>Bacillota</taxon>
        <taxon>Bacilli</taxon>
        <taxon>Bacillales</taxon>
        <taxon>Paenibacillaceae</taxon>
        <taxon>Paenibacillus</taxon>
    </lineage>
</organism>